<dbReference type="InterPro" id="IPR014284">
    <property type="entry name" value="RNA_pol_sigma-70_dom"/>
</dbReference>
<evidence type="ECO:0000256" key="3">
    <source>
        <dbReference type="ARBA" id="ARBA00023082"/>
    </source>
</evidence>
<organism evidence="5 6">
    <name type="scientific">Moheibacter lacus</name>
    <dbReference type="NCBI Taxonomy" id="2745851"/>
    <lineage>
        <taxon>Bacteria</taxon>
        <taxon>Pseudomonadati</taxon>
        <taxon>Bacteroidota</taxon>
        <taxon>Flavobacteriia</taxon>
        <taxon>Flavobacteriales</taxon>
        <taxon>Weeksellaceae</taxon>
        <taxon>Moheibacter</taxon>
    </lineage>
</organism>
<keyword evidence="3" id="KW-0731">Sigma factor</keyword>
<dbReference type="Gene3D" id="1.10.1740.10">
    <property type="match status" value="1"/>
</dbReference>
<gene>
    <name evidence="5" type="ORF">HU137_11515</name>
</gene>
<dbReference type="EMBL" id="JACDZE010000004">
    <property type="protein sequence ID" value="MBA5630401.1"/>
    <property type="molecule type" value="Genomic_DNA"/>
</dbReference>
<keyword evidence="2" id="KW-0805">Transcription regulation</keyword>
<comment type="similarity">
    <text evidence="1">Belongs to the sigma-70 factor family. ECF subfamily.</text>
</comment>
<dbReference type="PANTHER" id="PTHR43133:SF46">
    <property type="entry name" value="RNA POLYMERASE SIGMA-70 FACTOR ECF SUBFAMILY"/>
    <property type="match status" value="1"/>
</dbReference>
<dbReference type="GO" id="GO:0006352">
    <property type="term" value="P:DNA-templated transcription initiation"/>
    <property type="evidence" value="ECO:0007669"/>
    <property type="project" value="InterPro"/>
</dbReference>
<dbReference type="Proteomes" id="UP000552241">
    <property type="component" value="Unassembled WGS sequence"/>
</dbReference>
<dbReference type="NCBIfam" id="TIGR02937">
    <property type="entry name" value="sigma70-ECF"/>
    <property type="match status" value="1"/>
</dbReference>
<dbReference type="InterPro" id="IPR039425">
    <property type="entry name" value="RNA_pol_sigma-70-like"/>
</dbReference>
<dbReference type="Gene3D" id="1.10.10.10">
    <property type="entry name" value="Winged helix-like DNA-binding domain superfamily/Winged helix DNA-binding domain"/>
    <property type="match status" value="1"/>
</dbReference>
<dbReference type="InterPro" id="IPR013325">
    <property type="entry name" value="RNA_pol_sigma_r2"/>
</dbReference>
<dbReference type="SUPFAM" id="SSF88659">
    <property type="entry name" value="Sigma3 and sigma4 domains of RNA polymerase sigma factors"/>
    <property type="match status" value="1"/>
</dbReference>
<dbReference type="InterPro" id="IPR013324">
    <property type="entry name" value="RNA_pol_sigma_r3/r4-like"/>
</dbReference>
<comment type="caution">
    <text evidence="5">The sequence shown here is derived from an EMBL/GenBank/DDBJ whole genome shotgun (WGS) entry which is preliminary data.</text>
</comment>
<dbReference type="RefSeq" id="WP_182043998.1">
    <property type="nucleotide sequence ID" value="NZ_JACDZE010000004.1"/>
</dbReference>
<evidence type="ECO:0000256" key="4">
    <source>
        <dbReference type="ARBA" id="ARBA00023163"/>
    </source>
</evidence>
<keyword evidence="6" id="KW-1185">Reference proteome</keyword>
<evidence type="ECO:0000313" key="6">
    <source>
        <dbReference type="Proteomes" id="UP000552241"/>
    </source>
</evidence>
<sequence>MNKDYQIISLLKKGDEKTIQHFYKEHKSEFSRFASRYEMAKDEISDVYQDAFIALCENARKGKLDELNSSLKTYFFAIGKYMIFGKMKSEKPAVLNEELKDFQIEWETESDLEPDENVNLLRDNLKKLGGQCQQILTLFYYEEKKLDHITEIMKYENKDVAKSQKARCLKKLKELIKNQS</sequence>
<evidence type="ECO:0000313" key="5">
    <source>
        <dbReference type="EMBL" id="MBA5630401.1"/>
    </source>
</evidence>
<accession>A0A838ZTV6</accession>
<name>A0A838ZTV6_9FLAO</name>
<reference evidence="5 6" key="1">
    <citation type="submission" date="2020-07" db="EMBL/GenBank/DDBJ databases">
        <title>Moheibacter lacus sp. nov., a member of the family Flavobacteriaceae isolated from freshwater lake sediment.</title>
        <authorList>
            <person name="Liu Y."/>
        </authorList>
    </citation>
    <scope>NUCLEOTIDE SEQUENCE [LARGE SCALE GENOMIC DNA]</scope>
    <source>
        <strain evidence="5 6">BDHS18</strain>
    </source>
</reference>
<protein>
    <submittedName>
        <fullName evidence="5">Sigma-70 family RNA polymerase sigma factor</fullName>
    </submittedName>
</protein>
<evidence type="ECO:0000256" key="1">
    <source>
        <dbReference type="ARBA" id="ARBA00010641"/>
    </source>
</evidence>
<dbReference type="InterPro" id="IPR036388">
    <property type="entry name" value="WH-like_DNA-bd_sf"/>
</dbReference>
<dbReference type="GO" id="GO:0016987">
    <property type="term" value="F:sigma factor activity"/>
    <property type="evidence" value="ECO:0007669"/>
    <property type="project" value="UniProtKB-KW"/>
</dbReference>
<dbReference type="PANTHER" id="PTHR43133">
    <property type="entry name" value="RNA POLYMERASE ECF-TYPE SIGMA FACTO"/>
    <property type="match status" value="1"/>
</dbReference>
<dbReference type="AlphaFoldDB" id="A0A838ZTV6"/>
<keyword evidence="4" id="KW-0804">Transcription</keyword>
<dbReference type="SUPFAM" id="SSF88946">
    <property type="entry name" value="Sigma2 domain of RNA polymerase sigma factors"/>
    <property type="match status" value="1"/>
</dbReference>
<proteinExistence type="inferred from homology"/>
<evidence type="ECO:0000256" key="2">
    <source>
        <dbReference type="ARBA" id="ARBA00023015"/>
    </source>
</evidence>